<dbReference type="Proteomes" id="UP000807769">
    <property type="component" value="Unassembled WGS sequence"/>
</dbReference>
<name>A0A9P7ALX0_9AGAM</name>
<comment type="caution">
    <text evidence="1">The sequence shown here is derived from an EMBL/GenBank/DDBJ whole genome shotgun (WGS) entry which is preliminary data.</text>
</comment>
<keyword evidence="2" id="KW-1185">Reference proteome</keyword>
<accession>A0A9P7ALX0</accession>
<evidence type="ECO:0000313" key="1">
    <source>
        <dbReference type="EMBL" id="KAG1792119.1"/>
    </source>
</evidence>
<gene>
    <name evidence="1" type="ORF">BJ212DRAFT_1293403</name>
</gene>
<dbReference type="RefSeq" id="XP_041184912.1">
    <property type="nucleotide sequence ID" value="XM_041332165.1"/>
</dbReference>
<sequence length="148" mass="16742">ATRRLSEWHNSVGTTAITVLMHFMSSQDDVETDEDRKNFAKNLRLKLAFLYGTITEDGKFKQPFQSELLIQVLIQHRCTTWGAMECALDIFSRDTRISELKVNSKGKAIKVPHTMNKASGKPSSALKAFSDTNYGEVTRGYMKSINHL</sequence>
<evidence type="ECO:0000313" key="2">
    <source>
        <dbReference type="Proteomes" id="UP000807769"/>
    </source>
</evidence>
<dbReference type="GeneID" id="64626182"/>
<protein>
    <submittedName>
        <fullName evidence="1">Uncharacterized protein</fullName>
    </submittedName>
</protein>
<reference evidence="1" key="1">
    <citation type="journal article" date="2020" name="New Phytol.">
        <title>Comparative genomics reveals dynamic genome evolution in host specialist ectomycorrhizal fungi.</title>
        <authorList>
            <person name="Lofgren L.A."/>
            <person name="Nguyen N.H."/>
            <person name="Vilgalys R."/>
            <person name="Ruytinx J."/>
            <person name="Liao H.L."/>
            <person name="Branco S."/>
            <person name="Kuo A."/>
            <person name="LaButti K."/>
            <person name="Lipzen A."/>
            <person name="Andreopoulos W."/>
            <person name="Pangilinan J."/>
            <person name="Riley R."/>
            <person name="Hundley H."/>
            <person name="Na H."/>
            <person name="Barry K."/>
            <person name="Grigoriev I.V."/>
            <person name="Stajich J.E."/>
            <person name="Kennedy P.G."/>
        </authorList>
    </citation>
    <scope>NUCLEOTIDE SEQUENCE</scope>
    <source>
        <strain evidence="1">MN1</strain>
    </source>
</reference>
<dbReference type="OrthoDB" id="2614415at2759"/>
<dbReference type="AlphaFoldDB" id="A0A9P7ALX0"/>
<organism evidence="1 2">
    <name type="scientific">Suillus subaureus</name>
    <dbReference type="NCBI Taxonomy" id="48587"/>
    <lineage>
        <taxon>Eukaryota</taxon>
        <taxon>Fungi</taxon>
        <taxon>Dikarya</taxon>
        <taxon>Basidiomycota</taxon>
        <taxon>Agaricomycotina</taxon>
        <taxon>Agaricomycetes</taxon>
        <taxon>Agaricomycetidae</taxon>
        <taxon>Boletales</taxon>
        <taxon>Suillineae</taxon>
        <taxon>Suillaceae</taxon>
        <taxon>Suillus</taxon>
    </lineage>
</organism>
<feature type="non-terminal residue" evidence="1">
    <location>
        <position position="1"/>
    </location>
</feature>
<proteinExistence type="predicted"/>
<dbReference type="EMBL" id="JABBWG010000521">
    <property type="protein sequence ID" value="KAG1792119.1"/>
    <property type="molecule type" value="Genomic_DNA"/>
</dbReference>